<accession>A0A8E0N8K7</accession>
<dbReference type="Proteomes" id="UP000016569">
    <property type="component" value="Unassembled WGS sequence"/>
</dbReference>
<feature type="domain" description="ISXO2-like transposase" evidence="1">
    <location>
        <begin position="133"/>
        <end position="281"/>
    </location>
</feature>
<name>A0A8E0N8K7_9CAUL</name>
<dbReference type="RefSeq" id="WP_021696760.1">
    <property type="nucleotide sequence ID" value="NZ_BATC01000010.1"/>
</dbReference>
<keyword evidence="3" id="KW-1185">Reference proteome</keyword>
<dbReference type="Pfam" id="PF20815">
    <property type="entry name" value="GIY_YIG_2"/>
    <property type="match status" value="1"/>
</dbReference>
<protein>
    <submittedName>
        <fullName evidence="2">Possible transposase</fullName>
    </submittedName>
</protein>
<dbReference type="InterPro" id="IPR024445">
    <property type="entry name" value="Tnp_ISXO2-like"/>
</dbReference>
<dbReference type="Pfam" id="PF12762">
    <property type="entry name" value="DDE_Tnp_IS1595"/>
    <property type="match status" value="1"/>
</dbReference>
<sequence length="550" mass="62089">MGPATAVTPFDIGGWTEAEARAQFVKFRFAENGGEPFCGKCGCVAVSHYKCRPIYKCKGCGSQFSATSGTPWQKRKIKFRKLMYLIACFVDNVQAQTARAICRHIRVQYKTVLLWLHKLRAEIANRAATATPLLSGEVEVDGAYFGGYVRPKNQAKTRKDLRKIPYRANDRALCVVVARQRGDGPIRTWVGKNEIDTRPFVKDAVQRNSVVFTDMAPHWGKLRGKFKLFRINHKRAYCTPEACTNQAETLWALMRVMERVHRHISQNYLDLYAAEAAWTLQKGKRAEGEDFTNLMAWMSRQGRSPLAGYFQGRKRSLPLCKVDGTIEDWKPKPRKGTVTFIDKDAEPIEYKPRRPLAKTWREGFTFLSAEQFLAAPSLVPDHGGVYAVFVRGGQAIFGATGYQDVPQRPVWRHDDADHAYTGETYGLRTRILSHLAGDILVSNLRETLMALQWGGGALPDGPDVEAGRIQAERALTEWMKANILVGYRSCSYVKDVETAILDATASPFNLRRSNPSAYADALQDLRRRFRDDVVSGWAKPEGQPHPRVRR</sequence>
<evidence type="ECO:0000313" key="2">
    <source>
        <dbReference type="EMBL" id="GAD58664.1"/>
    </source>
</evidence>
<dbReference type="SMART" id="SM01126">
    <property type="entry name" value="DDE_Tnp_IS1595"/>
    <property type="match status" value="1"/>
</dbReference>
<dbReference type="OrthoDB" id="271821at2"/>
<comment type="caution">
    <text evidence="2">The sequence shown here is derived from an EMBL/GenBank/DDBJ whole genome shotgun (WGS) entry which is preliminary data.</text>
</comment>
<dbReference type="AlphaFoldDB" id="A0A8E0N8K7"/>
<organism evidence="2 3">
    <name type="scientific">Brevundimonas abyssalis TAR-001</name>
    <dbReference type="NCBI Taxonomy" id="1391729"/>
    <lineage>
        <taxon>Bacteria</taxon>
        <taxon>Pseudomonadati</taxon>
        <taxon>Pseudomonadota</taxon>
        <taxon>Alphaproteobacteria</taxon>
        <taxon>Caulobacterales</taxon>
        <taxon>Caulobacteraceae</taxon>
        <taxon>Brevundimonas</taxon>
    </lineage>
</organism>
<gene>
    <name evidence="2" type="ORF">MBEBAB_0914</name>
</gene>
<dbReference type="NCBIfam" id="NF033547">
    <property type="entry name" value="transpos_IS1595"/>
    <property type="match status" value="1"/>
</dbReference>
<dbReference type="EMBL" id="BATC01000010">
    <property type="protein sequence ID" value="GAD58664.1"/>
    <property type="molecule type" value="Genomic_DNA"/>
</dbReference>
<evidence type="ECO:0000259" key="1">
    <source>
        <dbReference type="SMART" id="SM01126"/>
    </source>
</evidence>
<dbReference type="InterPro" id="IPR049311">
    <property type="entry name" value="GIY_YIG_cat"/>
</dbReference>
<proteinExistence type="predicted"/>
<reference evidence="3" key="1">
    <citation type="journal article" date="2013" name="Genome Announc.">
        <title>Draft Genome Sequence of the Dimorphic Prosthecate Bacterium Brevundimonas abyssalis TAR-001T.</title>
        <authorList>
            <person name="Tsubouchi T."/>
            <person name="Nishi S."/>
            <person name="Usui K."/>
            <person name="Shimane Y."/>
            <person name="Takaki Y."/>
            <person name="Maruyama T."/>
            <person name="Hatada Y."/>
        </authorList>
    </citation>
    <scope>NUCLEOTIDE SEQUENCE [LARGE SCALE GENOMIC DNA]</scope>
    <source>
        <strain evidence="3">TAR-001</strain>
    </source>
</reference>
<evidence type="ECO:0000313" key="3">
    <source>
        <dbReference type="Proteomes" id="UP000016569"/>
    </source>
</evidence>